<accession>V5IAW5</accession>
<organism evidence="1">
    <name type="scientific">Anoplophora glabripennis</name>
    <name type="common">Asian longhorn beetle</name>
    <name type="synonym">Anoplophora nobilis</name>
    <dbReference type="NCBI Taxonomy" id="217634"/>
    <lineage>
        <taxon>Eukaryota</taxon>
        <taxon>Metazoa</taxon>
        <taxon>Ecdysozoa</taxon>
        <taxon>Arthropoda</taxon>
        <taxon>Hexapoda</taxon>
        <taxon>Insecta</taxon>
        <taxon>Pterygota</taxon>
        <taxon>Neoptera</taxon>
        <taxon>Endopterygota</taxon>
        <taxon>Coleoptera</taxon>
        <taxon>Polyphaga</taxon>
        <taxon>Cucujiformia</taxon>
        <taxon>Chrysomeloidea</taxon>
        <taxon>Cerambycidae</taxon>
        <taxon>Lamiinae</taxon>
        <taxon>Lamiini</taxon>
        <taxon>Anoplophora</taxon>
    </lineage>
</organism>
<reference evidence="1" key="1">
    <citation type="submission" date="2013-07" db="EMBL/GenBank/DDBJ databases">
        <title>Midgut Transcriptome Profiling of Anoplphora glabripennis, a Lignocellulose Degrading, Wood-Boring Cerambycid.</title>
        <authorList>
            <person name="Scully E.D."/>
            <person name="Hoover K."/>
            <person name="Carlson J.E."/>
            <person name="Tien M."/>
            <person name="Geib S.M."/>
        </authorList>
    </citation>
    <scope>NUCLEOTIDE SEQUENCE</scope>
</reference>
<proteinExistence type="predicted"/>
<feature type="non-terminal residue" evidence="1">
    <location>
        <position position="1"/>
    </location>
</feature>
<dbReference type="AlphaFoldDB" id="V5IAW5"/>
<name>V5IAW5_ANOGL</name>
<evidence type="ECO:0000313" key="1">
    <source>
        <dbReference type="EMBL" id="JAB67991.1"/>
    </source>
</evidence>
<dbReference type="EMBL" id="GALX01000475">
    <property type="protein sequence ID" value="JAB67991.1"/>
    <property type="molecule type" value="Transcribed_RNA"/>
</dbReference>
<protein>
    <submittedName>
        <fullName evidence="1">Uncharacterized protein</fullName>
    </submittedName>
</protein>
<feature type="non-terminal residue" evidence="1">
    <location>
        <position position="110"/>
    </location>
</feature>
<sequence>VKENRQIEYNSSLKSLALNYRSVQPEDKNGLSGNSVLFNFYLSDLLLENSREKLVELKHINVDAKLKNYIVNIYLQQNSSLIMYDHNTIHKWVWTNFPHNKQKVASLKVE</sequence>